<protein>
    <submittedName>
        <fullName evidence="1">Receptor-type adenylate cyclase</fullName>
    </submittedName>
</protein>
<reference evidence="1 2" key="1">
    <citation type="journal article" date="2018" name="BMC Genomics">
        <title>Genomic comparison of Trypanosoma conorhini and Trypanosoma rangeli to Trypanosoma cruzi strains of high and low virulence.</title>
        <authorList>
            <person name="Bradwell K.R."/>
            <person name="Koparde V.N."/>
            <person name="Matveyev A.V."/>
            <person name="Serrano M.G."/>
            <person name="Alves J.M."/>
            <person name="Parikh H."/>
            <person name="Huang B."/>
            <person name="Lee V."/>
            <person name="Espinosa-Alvarez O."/>
            <person name="Ortiz P.A."/>
            <person name="Costa-Martins A.G."/>
            <person name="Teixeira M.M."/>
            <person name="Buck G.A."/>
        </authorList>
    </citation>
    <scope>NUCLEOTIDE SEQUENCE [LARGE SCALE GENOMIC DNA]</scope>
    <source>
        <strain evidence="1 2">AM80</strain>
    </source>
</reference>
<feature type="non-terminal residue" evidence="1">
    <location>
        <position position="1"/>
    </location>
</feature>
<gene>
    <name evidence="1" type="ORF">TraAM80_10403</name>
</gene>
<name>A0A3R7R2Q6_TRYRA</name>
<dbReference type="Proteomes" id="UP000283634">
    <property type="component" value="Unassembled WGS sequence"/>
</dbReference>
<dbReference type="GeneID" id="40334336"/>
<accession>A0A3R7R2Q6</accession>
<comment type="caution">
    <text evidence="1">The sequence shown here is derived from an EMBL/GenBank/DDBJ whole genome shotgun (WGS) entry which is preliminary data.</text>
</comment>
<dbReference type="RefSeq" id="XP_029233130.1">
    <property type="nucleotide sequence ID" value="XM_029387024.1"/>
</dbReference>
<keyword evidence="1" id="KW-0675">Receptor</keyword>
<organism evidence="1 2">
    <name type="scientific">Trypanosoma rangeli</name>
    <dbReference type="NCBI Taxonomy" id="5698"/>
    <lineage>
        <taxon>Eukaryota</taxon>
        <taxon>Discoba</taxon>
        <taxon>Euglenozoa</taxon>
        <taxon>Kinetoplastea</taxon>
        <taxon>Metakinetoplastina</taxon>
        <taxon>Trypanosomatida</taxon>
        <taxon>Trypanosomatidae</taxon>
        <taxon>Trypanosoma</taxon>
        <taxon>Herpetosoma</taxon>
    </lineage>
</organism>
<dbReference type="OrthoDB" id="252644at2759"/>
<dbReference type="VEuPathDB" id="TriTrypDB:TRSC58_07036"/>
<evidence type="ECO:0000313" key="1">
    <source>
        <dbReference type="EMBL" id="RNE95110.1"/>
    </source>
</evidence>
<evidence type="ECO:0000313" key="2">
    <source>
        <dbReference type="Proteomes" id="UP000283634"/>
    </source>
</evidence>
<proteinExistence type="predicted"/>
<dbReference type="AlphaFoldDB" id="A0A3R7R2Q6"/>
<keyword evidence="2" id="KW-1185">Reference proteome</keyword>
<dbReference type="EMBL" id="MKGL01000947">
    <property type="protein sequence ID" value="RNE95110.1"/>
    <property type="molecule type" value="Genomic_DNA"/>
</dbReference>
<sequence>RGVPEPVEMYQLDAVPGRTFAALRLYREAAELDDNGDATSSSDEASASTAMSSVSHTIVSLLALLFGTFVAPQRLKVLRPLCERWGVSVPCGVRRAGREEEACRVAMERLAAKMGRVMRKSACKLPSEGKPRKESLQPISVCRSGDALHLFNAAVERGGGLGGRLSHSGLWRASLSPTEEACSATDGSNVTIHVRRPE</sequence>